<evidence type="ECO:0000256" key="12">
    <source>
        <dbReference type="ARBA" id="ARBA00022990"/>
    </source>
</evidence>
<keyword evidence="15" id="KW-0539">Nucleus</keyword>
<keyword evidence="14" id="KW-0472">Membrane</keyword>
<dbReference type="GO" id="GO:0030315">
    <property type="term" value="C:T-tubule"/>
    <property type="evidence" value="ECO:0007669"/>
    <property type="project" value="UniProtKB-SubCell"/>
</dbReference>
<evidence type="ECO:0000256" key="15">
    <source>
        <dbReference type="ARBA" id="ARBA00023242"/>
    </source>
</evidence>
<evidence type="ECO:0000259" key="24">
    <source>
        <dbReference type="PROSITE" id="PS50002"/>
    </source>
</evidence>
<name>A0A671RZY7_9TELE</name>
<evidence type="ECO:0000256" key="21">
    <source>
        <dbReference type="PROSITE-ProRule" id="PRU00192"/>
    </source>
</evidence>
<reference evidence="26" key="2">
    <citation type="submission" date="2025-09" db="UniProtKB">
        <authorList>
            <consortium name="Ensembl"/>
        </authorList>
    </citation>
    <scope>IDENTIFICATION</scope>
</reference>
<keyword evidence="10" id="KW-0967">Endosome</keyword>
<dbReference type="SMART" id="SM00721">
    <property type="entry name" value="BAR"/>
    <property type="match status" value="1"/>
</dbReference>
<keyword evidence="12" id="KW-0007">Acetylation</keyword>
<dbReference type="GO" id="GO:0005634">
    <property type="term" value="C:nucleus"/>
    <property type="evidence" value="ECO:0007669"/>
    <property type="project" value="UniProtKB-SubCell"/>
</dbReference>
<reference evidence="26" key="1">
    <citation type="submission" date="2025-08" db="UniProtKB">
        <authorList>
            <consortium name="Ensembl"/>
        </authorList>
    </citation>
    <scope>IDENTIFICATION</scope>
</reference>
<evidence type="ECO:0000256" key="3">
    <source>
        <dbReference type="ARBA" id="ARBA00004496"/>
    </source>
</evidence>
<dbReference type="Pfam" id="PF03114">
    <property type="entry name" value="BAR"/>
    <property type="match status" value="1"/>
</dbReference>
<keyword evidence="7" id="KW-0963">Cytoplasm</keyword>
<keyword evidence="9" id="KW-0254">Endocytosis</keyword>
<evidence type="ECO:0000256" key="1">
    <source>
        <dbReference type="ARBA" id="ARBA00004123"/>
    </source>
</evidence>
<comment type="subcellular location">
    <subcellularLocation>
        <location evidence="16">Cell membrane</location>
        <location evidence="16">Sarcolemma</location>
        <location evidence="16">T-tubule</location>
    </subcellularLocation>
    <subcellularLocation>
        <location evidence="3">Cytoplasm</location>
    </subcellularLocation>
    <subcellularLocation>
        <location evidence="2">Endosome</location>
    </subcellularLocation>
    <subcellularLocation>
        <location evidence="1">Nucleus</location>
    </subcellularLocation>
</comment>
<evidence type="ECO:0000256" key="19">
    <source>
        <dbReference type="ARBA" id="ARBA00080400"/>
    </source>
</evidence>
<evidence type="ECO:0000256" key="6">
    <source>
        <dbReference type="ARBA" id="ARBA00022475"/>
    </source>
</evidence>
<dbReference type="Ensembl" id="ENSSANT00000094858.1">
    <property type="protein sequence ID" value="ENSSANP00000089290.1"/>
    <property type="gene ID" value="ENSSANG00000043867.1"/>
</dbReference>
<evidence type="ECO:0000256" key="16">
    <source>
        <dbReference type="ARBA" id="ARBA00024012"/>
    </source>
</evidence>
<accession>A0A671RZY7</accession>
<keyword evidence="6" id="KW-1003">Cell membrane</keyword>
<evidence type="ECO:0000259" key="25">
    <source>
        <dbReference type="PROSITE" id="PS51021"/>
    </source>
</evidence>
<dbReference type="PROSITE" id="PS50002">
    <property type="entry name" value="SH3"/>
    <property type="match status" value="1"/>
</dbReference>
<feature type="coiled-coil region" evidence="22">
    <location>
        <begin position="156"/>
        <end position="190"/>
    </location>
</feature>
<dbReference type="GO" id="GO:0005768">
    <property type="term" value="C:endosome"/>
    <property type="evidence" value="ECO:0007669"/>
    <property type="project" value="UniProtKB-SubCell"/>
</dbReference>
<evidence type="ECO:0000256" key="23">
    <source>
        <dbReference type="SAM" id="MobiDB-lite"/>
    </source>
</evidence>
<keyword evidence="5" id="KW-0217">Developmental protein</keyword>
<feature type="region of interest" description="Disordered" evidence="23">
    <location>
        <begin position="265"/>
        <end position="302"/>
    </location>
</feature>
<gene>
    <name evidence="26" type="primary">LOC107678198</name>
</gene>
<dbReference type="PANTHER" id="PTHR46514">
    <property type="entry name" value="AMPHIPHYSIN"/>
    <property type="match status" value="1"/>
</dbReference>
<dbReference type="Pfam" id="PF14604">
    <property type="entry name" value="SH3_9"/>
    <property type="match status" value="1"/>
</dbReference>
<dbReference type="PRINTS" id="PR01251">
    <property type="entry name" value="AMPHIPHYSIN"/>
</dbReference>
<evidence type="ECO:0000256" key="9">
    <source>
        <dbReference type="ARBA" id="ARBA00022583"/>
    </source>
</evidence>
<evidence type="ECO:0000256" key="18">
    <source>
        <dbReference type="ARBA" id="ARBA00077838"/>
    </source>
</evidence>
<dbReference type="Gene3D" id="1.20.1270.60">
    <property type="entry name" value="Arfaptin homology (AH) domain/BAR domain"/>
    <property type="match status" value="1"/>
</dbReference>
<evidence type="ECO:0000313" key="26">
    <source>
        <dbReference type="Ensembl" id="ENSSANP00000089290.1"/>
    </source>
</evidence>
<evidence type="ECO:0000256" key="11">
    <source>
        <dbReference type="ARBA" id="ARBA00022782"/>
    </source>
</evidence>
<dbReference type="Proteomes" id="UP000472260">
    <property type="component" value="Unassembled WGS sequence"/>
</dbReference>
<evidence type="ECO:0000256" key="8">
    <source>
        <dbReference type="ARBA" id="ARBA00022553"/>
    </source>
</evidence>
<protein>
    <recommendedName>
        <fullName evidence="17">Myc box-dependent-interacting protein 1</fullName>
    </recommendedName>
    <alternativeName>
        <fullName evidence="18">Amphiphysin II</fullName>
    </alternativeName>
    <alternativeName>
        <fullName evidence="20">Amphiphysin-like protein</fullName>
    </alternativeName>
    <alternativeName>
        <fullName evidence="19">Bridging integrator 1</fullName>
    </alternativeName>
</protein>
<evidence type="ECO:0000256" key="13">
    <source>
        <dbReference type="ARBA" id="ARBA00023054"/>
    </source>
</evidence>
<dbReference type="InterPro" id="IPR001452">
    <property type="entry name" value="SH3_domain"/>
</dbReference>
<feature type="compositionally biased region" description="Low complexity" evidence="23">
    <location>
        <begin position="273"/>
        <end position="282"/>
    </location>
</feature>
<dbReference type="SUPFAM" id="SSF50044">
    <property type="entry name" value="SH3-domain"/>
    <property type="match status" value="1"/>
</dbReference>
<evidence type="ECO:0000313" key="27">
    <source>
        <dbReference type="Proteomes" id="UP000472260"/>
    </source>
</evidence>
<evidence type="ECO:0000256" key="5">
    <source>
        <dbReference type="ARBA" id="ARBA00022473"/>
    </source>
</evidence>
<dbReference type="PROSITE" id="PS51021">
    <property type="entry name" value="BAR"/>
    <property type="match status" value="1"/>
</dbReference>
<feature type="domain" description="BAR" evidence="25">
    <location>
        <begin position="28"/>
        <end position="259"/>
    </location>
</feature>
<dbReference type="GO" id="GO:0048156">
    <property type="term" value="F:tau protein binding"/>
    <property type="evidence" value="ECO:0007669"/>
    <property type="project" value="TreeGrafter"/>
</dbReference>
<dbReference type="GO" id="GO:0051649">
    <property type="term" value="P:establishment of localization in cell"/>
    <property type="evidence" value="ECO:0007669"/>
    <property type="project" value="UniProtKB-ARBA"/>
</dbReference>
<dbReference type="InterPro" id="IPR003005">
    <property type="entry name" value="Amphiphysin"/>
</dbReference>
<evidence type="ECO:0000256" key="17">
    <source>
        <dbReference type="ARBA" id="ARBA00069394"/>
    </source>
</evidence>
<evidence type="ECO:0000256" key="14">
    <source>
        <dbReference type="ARBA" id="ARBA00023136"/>
    </source>
</evidence>
<dbReference type="PANTHER" id="PTHR46514:SF7">
    <property type="entry name" value="BRIDGING INTEGRATOR 1B"/>
    <property type="match status" value="1"/>
</dbReference>
<dbReference type="GO" id="GO:0006897">
    <property type="term" value="P:endocytosis"/>
    <property type="evidence" value="ECO:0007669"/>
    <property type="project" value="UniProtKB-KW"/>
</dbReference>
<dbReference type="SUPFAM" id="SSF103657">
    <property type="entry name" value="BAR/IMD domain-like"/>
    <property type="match status" value="1"/>
</dbReference>
<keyword evidence="27" id="KW-1185">Reference proteome</keyword>
<evidence type="ECO:0000256" key="4">
    <source>
        <dbReference type="ARBA" id="ARBA00022443"/>
    </source>
</evidence>
<keyword evidence="13 22" id="KW-0175">Coiled coil</keyword>
<sequence>MAEVGKGVNAGKLASNVQKRITRAQEKVLQKLGKADETKDTAFEEEVAKFNKQLADGTKLQKDLKAYMAAVKTMHECSKHLQDCLAEMYDPEWFGKEEVDSIAEDTDLLWQDFHQKLVDDALISMDTYLAQFPDIKARIAKRERKLVDFDSARHHFASIQKSKKKDEAKIAKAEEELGRAQKVFEEINYDLQEELPTLWDSRVGLYVNTFQSVAGLEEKFHRDMGKVKIRLIVQPCFIYSLFLANYLRLLPYCLSFSPAIYFTSQNPTNNPGDPSSPSQPDQTPAADPSQQWDSDEEAAAQTYGQQPYEAPQWEDEVAPAVQPYEAPCWDEQDSVSAQSGWMMHDYGATDSDELDLKAGDIVLVLPFANPDEEDDGWLMGVKESHWLQNKNLLAKGVFPENFTQKL</sequence>
<keyword evidence="11" id="KW-0221">Differentiation</keyword>
<feature type="domain" description="SH3" evidence="24">
    <location>
        <begin position="330"/>
        <end position="406"/>
    </location>
</feature>
<dbReference type="AlphaFoldDB" id="A0A671RZY7"/>
<dbReference type="GO" id="GO:0030154">
    <property type="term" value="P:cell differentiation"/>
    <property type="evidence" value="ECO:0007669"/>
    <property type="project" value="UniProtKB-KW"/>
</dbReference>
<keyword evidence="4 21" id="KW-0728">SH3 domain</keyword>
<dbReference type="InterPro" id="IPR027267">
    <property type="entry name" value="AH/BAR_dom_sf"/>
</dbReference>
<dbReference type="Gene3D" id="2.30.30.40">
    <property type="entry name" value="SH3 Domains"/>
    <property type="match status" value="1"/>
</dbReference>
<dbReference type="InterPro" id="IPR004148">
    <property type="entry name" value="BAR_dom"/>
</dbReference>
<evidence type="ECO:0000256" key="22">
    <source>
        <dbReference type="SAM" id="Coils"/>
    </source>
</evidence>
<dbReference type="InterPro" id="IPR036028">
    <property type="entry name" value="SH3-like_dom_sf"/>
</dbReference>
<evidence type="ECO:0000256" key="10">
    <source>
        <dbReference type="ARBA" id="ARBA00022753"/>
    </source>
</evidence>
<dbReference type="GO" id="GO:0008021">
    <property type="term" value="C:synaptic vesicle"/>
    <property type="evidence" value="ECO:0007669"/>
    <property type="project" value="TreeGrafter"/>
</dbReference>
<evidence type="ECO:0000256" key="20">
    <source>
        <dbReference type="ARBA" id="ARBA00082834"/>
    </source>
</evidence>
<organism evidence="26 27">
    <name type="scientific">Sinocyclocheilus anshuiensis</name>
    <dbReference type="NCBI Taxonomy" id="1608454"/>
    <lineage>
        <taxon>Eukaryota</taxon>
        <taxon>Metazoa</taxon>
        <taxon>Chordata</taxon>
        <taxon>Craniata</taxon>
        <taxon>Vertebrata</taxon>
        <taxon>Euteleostomi</taxon>
        <taxon>Actinopterygii</taxon>
        <taxon>Neopterygii</taxon>
        <taxon>Teleostei</taxon>
        <taxon>Ostariophysi</taxon>
        <taxon>Cypriniformes</taxon>
        <taxon>Cyprinidae</taxon>
        <taxon>Cyprininae</taxon>
        <taxon>Sinocyclocheilus</taxon>
    </lineage>
</organism>
<evidence type="ECO:0000256" key="7">
    <source>
        <dbReference type="ARBA" id="ARBA00022490"/>
    </source>
</evidence>
<dbReference type="FunFam" id="2.30.30.40:FF:000029">
    <property type="entry name" value="myc box-dependent-interacting protein 1 isoform X2"/>
    <property type="match status" value="1"/>
</dbReference>
<proteinExistence type="predicted"/>
<dbReference type="GO" id="GO:0005543">
    <property type="term" value="F:phospholipid binding"/>
    <property type="evidence" value="ECO:0007669"/>
    <property type="project" value="TreeGrafter"/>
</dbReference>
<dbReference type="FunFam" id="1.20.1270.60:FF:000013">
    <property type="entry name" value="Amphiphysin isoform 2"/>
    <property type="match status" value="1"/>
</dbReference>
<keyword evidence="8" id="KW-0597">Phosphoprotein</keyword>
<dbReference type="GO" id="GO:0030424">
    <property type="term" value="C:axon"/>
    <property type="evidence" value="ECO:0007669"/>
    <property type="project" value="UniProtKB-ARBA"/>
</dbReference>
<evidence type="ECO:0000256" key="2">
    <source>
        <dbReference type="ARBA" id="ARBA00004177"/>
    </source>
</evidence>